<evidence type="ECO:0000313" key="2">
    <source>
        <dbReference type="EMBL" id="VHO06284.1"/>
    </source>
</evidence>
<dbReference type="GO" id="GO:0006265">
    <property type="term" value="P:DNA topological change"/>
    <property type="evidence" value="ECO:0007669"/>
    <property type="project" value="InterPro"/>
</dbReference>
<organism evidence="2">
    <name type="scientific">Rheinheimera sp. BAL341</name>
    <dbReference type="NCBI Taxonomy" id="1708203"/>
    <lineage>
        <taxon>Bacteria</taxon>
        <taxon>Pseudomonadati</taxon>
        <taxon>Pseudomonadota</taxon>
        <taxon>Gammaproteobacteria</taxon>
        <taxon>Chromatiales</taxon>
        <taxon>Chromatiaceae</taxon>
        <taxon>Rheinheimera</taxon>
    </lineage>
</organism>
<dbReference type="SUPFAM" id="SSF57783">
    <property type="entry name" value="Zinc beta-ribbon"/>
    <property type="match status" value="3"/>
</dbReference>
<dbReference type="AlphaFoldDB" id="A0A486XUP1"/>
<feature type="domain" description="DNA topoisomerase type IA zn finger" evidence="1">
    <location>
        <begin position="109"/>
        <end position="143"/>
    </location>
</feature>
<keyword evidence="2" id="KW-0413">Isomerase</keyword>
<dbReference type="GO" id="GO:0003917">
    <property type="term" value="F:DNA topoisomerase type I (single strand cut, ATP-independent) activity"/>
    <property type="evidence" value="ECO:0007669"/>
    <property type="project" value="InterPro"/>
</dbReference>
<dbReference type="PANTHER" id="PTHR42785:SF1">
    <property type="entry name" value="DNA TOPOISOMERASE"/>
    <property type="match status" value="1"/>
</dbReference>
<feature type="domain" description="DNA topoisomerase type IA zn finger" evidence="1">
    <location>
        <begin position="15"/>
        <end position="50"/>
    </location>
</feature>
<dbReference type="Gene3D" id="3.30.65.10">
    <property type="entry name" value="Bacterial Topoisomerase I, domain 1"/>
    <property type="match status" value="3"/>
</dbReference>
<evidence type="ECO:0000259" key="1">
    <source>
        <dbReference type="Pfam" id="PF01396"/>
    </source>
</evidence>
<dbReference type="InterPro" id="IPR013498">
    <property type="entry name" value="Topo_IA_Znf"/>
</dbReference>
<protein>
    <submittedName>
        <fullName evidence="2">Similar to C-terminal Zn-finger domain of DNA topoisomerase I</fullName>
    </submittedName>
</protein>
<name>A0A486XUP1_9GAMM</name>
<dbReference type="InterPro" id="IPR000380">
    <property type="entry name" value="Topo_IA"/>
</dbReference>
<gene>
    <name evidence="2" type="ORF">BAL341_3311</name>
</gene>
<accession>A0A486XUP1</accession>
<proteinExistence type="predicted"/>
<sequence>MTDDATLFELPPQQQLCPLCQQPLVIKSAKSGPFLGCSAYPACHYIKALHQHETTIVKVLDTELCPQCGNALAVKNGRYGMFIGCTHYPECHFVVHEQDEQPLAERLPCPKCKDGHLTERVNKFGKHFWGCNNYPKCKFLINDRPFAGQCATCDFGLLIEKKGQLFCADKRCGEKQPAPD</sequence>
<dbReference type="GO" id="GO:0005694">
    <property type="term" value="C:chromosome"/>
    <property type="evidence" value="ECO:0007669"/>
    <property type="project" value="InterPro"/>
</dbReference>
<dbReference type="EMBL" id="CAAJGR010000026">
    <property type="protein sequence ID" value="VHO06284.1"/>
    <property type="molecule type" value="Genomic_DNA"/>
</dbReference>
<reference evidence="2" key="1">
    <citation type="submission" date="2019-04" db="EMBL/GenBank/DDBJ databases">
        <authorList>
            <person name="Brambilla D."/>
        </authorList>
    </citation>
    <scope>NUCLEOTIDE SEQUENCE</scope>
    <source>
        <strain evidence="2">BAL1</strain>
    </source>
</reference>
<dbReference type="GO" id="GO:0003677">
    <property type="term" value="F:DNA binding"/>
    <property type="evidence" value="ECO:0007669"/>
    <property type="project" value="InterPro"/>
</dbReference>
<dbReference type="PANTHER" id="PTHR42785">
    <property type="entry name" value="DNA TOPOISOMERASE, TYPE IA, CORE"/>
    <property type="match status" value="1"/>
</dbReference>
<dbReference type="Pfam" id="PF01396">
    <property type="entry name" value="Zn_ribbon_Top1"/>
    <property type="match status" value="3"/>
</dbReference>
<feature type="domain" description="DNA topoisomerase type IA zn finger" evidence="1">
    <location>
        <begin position="63"/>
        <end position="98"/>
    </location>
</feature>